<dbReference type="GeneID" id="118477622"/>
<keyword evidence="1" id="KW-1185">Reference proteome</keyword>
<dbReference type="RefSeq" id="XP_035825463.1">
    <property type="nucleotide sequence ID" value="XM_035969570.1"/>
</dbReference>
<name>A0ABM1VSS1_APLCA</name>
<gene>
    <name evidence="2" type="primary">LOC118477622</name>
</gene>
<evidence type="ECO:0000313" key="2">
    <source>
        <dbReference type="RefSeq" id="XP_035825463.1"/>
    </source>
</evidence>
<organism evidence="1 2">
    <name type="scientific">Aplysia californica</name>
    <name type="common">California sea hare</name>
    <dbReference type="NCBI Taxonomy" id="6500"/>
    <lineage>
        <taxon>Eukaryota</taxon>
        <taxon>Metazoa</taxon>
        <taxon>Spiralia</taxon>
        <taxon>Lophotrochozoa</taxon>
        <taxon>Mollusca</taxon>
        <taxon>Gastropoda</taxon>
        <taxon>Heterobranchia</taxon>
        <taxon>Euthyneura</taxon>
        <taxon>Tectipleura</taxon>
        <taxon>Aplysiida</taxon>
        <taxon>Aplysioidea</taxon>
        <taxon>Aplysiidae</taxon>
        <taxon>Aplysia</taxon>
    </lineage>
</organism>
<dbReference type="Proteomes" id="UP000694888">
    <property type="component" value="Unplaced"/>
</dbReference>
<protein>
    <submittedName>
        <fullName evidence="2">Uncharacterized protein LOC118477622</fullName>
    </submittedName>
</protein>
<proteinExistence type="predicted"/>
<accession>A0ABM1VSS1</accession>
<evidence type="ECO:0000313" key="1">
    <source>
        <dbReference type="Proteomes" id="UP000694888"/>
    </source>
</evidence>
<sequence length="238" mass="27869">MCCPSCRQQEQVLEMREWFRAFKEQDHSVRDYRKYFKPNLCYLEAGWTLSSRDTLQEPFASDRHHLEASSWFDLSEKIRYTSYTGHMNALENFAYLPTTLYNVTEDGTPQIAQWNYRMLCHPLSRDLPTKLFRLQDDLPYRMAHDRSMDKMPGFRSARFKLSEFEEPRPIRYTLLDELMAEIPGKDNYGANLTDDSFGLPNFDVGAGGQRPLNVGYYHRLYMIGQRGAMGGQVSSVRK</sequence>
<reference evidence="2" key="1">
    <citation type="submission" date="2025-08" db="UniProtKB">
        <authorList>
            <consortium name="RefSeq"/>
        </authorList>
    </citation>
    <scope>IDENTIFICATION</scope>
</reference>